<organism evidence="2 3">
    <name type="scientific">Mucilaginibacter gynuensis</name>
    <dbReference type="NCBI Taxonomy" id="1302236"/>
    <lineage>
        <taxon>Bacteria</taxon>
        <taxon>Pseudomonadati</taxon>
        <taxon>Bacteroidota</taxon>
        <taxon>Sphingobacteriia</taxon>
        <taxon>Sphingobacteriales</taxon>
        <taxon>Sphingobacteriaceae</taxon>
        <taxon>Mucilaginibacter</taxon>
    </lineage>
</organism>
<dbReference type="RefSeq" id="WP_345210532.1">
    <property type="nucleotide sequence ID" value="NZ_BAABFT010000003.1"/>
</dbReference>
<evidence type="ECO:0000313" key="2">
    <source>
        <dbReference type="EMBL" id="GAA4318258.1"/>
    </source>
</evidence>
<dbReference type="Gene3D" id="3.40.50.1820">
    <property type="entry name" value="alpha/beta hydrolase"/>
    <property type="match status" value="1"/>
</dbReference>
<dbReference type="PANTHER" id="PTHR43798:SF33">
    <property type="entry name" value="HYDROLASE, PUTATIVE (AFU_ORTHOLOGUE AFUA_2G14860)-RELATED"/>
    <property type="match status" value="1"/>
</dbReference>
<reference evidence="3" key="1">
    <citation type="journal article" date="2019" name="Int. J. Syst. Evol. Microbiol.">
        <title>The Global Catalogue of Microorganisms (GCM) 10K type strain sequencing project: providing services to taxonomists for standard genome sequencing and annotation.</title>
        <authorList>
            <consortium name="The Broad Institute Genomics Platform"/>
            <consortium name="The Broad Institute Genome Sequencing Center for Infectious Disease"/>
            <person name="Wu L."/>
            <person name="Ma J."/>
        </authorList>
    </citation>
    <scope>NUCLEOTIDE SEQUENCE [LARGE SCALE GENOMIC DNA]</scope>
    <source>
        <strain evidence="3">JCM 17705</strain>
    </source>
</reference>
<dbReference type="SUPFAM" id="SSF53474">
    <property type="entry name" value="alpha/beta-Hydrolases"/>
    <property type="match status" value="1"/>
</dbReference>
<dbReference type="GO" id="GO:0016787">
    <property type="term" value="F:hydrolase activity"/>
    <property type="evidence" value="ECO:0007669"/>
    <property type="project" value="UniProtKB-KW"/>
</dbReference>
<dbReference type="InterPro" id="IPR050266">
    <property type="entry name" value="AB_hydrolase_sf"/>
</dbReference>
<protein>
    <submittedName>
        <fullName evidence="2">Alpha/beta hydrolase</fullName>
    </submittedName>
</protein>
<comment type="caution">
    <text evidence="2">The sequence shown here is derived from an EMBL/GenBank/DDBJ whole genome shotgun (WGS) entry which is preliminary data.</text>
</comment>
<dbReference type="InterPro" id="IPR029058">
    <property type="entry name" value="AB_hydrolase_fold"/>
</dbReference>
<keyword evidence="2" id="KW-0378">Hydrolase</keyword>
<dbReference type="PANTHER" id="PTHR43798">
    <property type="entry name" value="MONOACYLGLYCEROL LIPASE"/>
    <property type="match status" value="1"/>
</dbReference>
<dbReference type="EMBL" id="BAABFT010000003">
    <property type="protein sequence ID" value="GAA4318258.1"/>
    <property type="molecule type" value="Genomic_DNA"/>
</dbReference>
<sequence>MSPIQTTIIDNLAIRYAASISGFAESILLLNPLPESIWAFEPIWDKLAEKFNVIAIDLPGFGRSQIREALLSPVVMAGFVKKAIDHFDLGPMHIVGPDVGSSVAMFVGQYHPDRIKSAVVGSAACVLPICSDGILTGMILDPDMDTLKSYGSKAIINGALANMTSYQLSHDVREDYLVSYEDGRFWDTMKFLKSLPAGLSKLDMDNLRLPVLIIWGETDPLAILKNGEILHERLPNNEFHVLPSGHYAWEDTHESYAELITEWVSNGYKRDHTY</sequence>
<dbReference type="Pfam" id="PF00561">
    <property type="entry name" value="Abhydrolase_1"/>
    <property type="match status" value="1"/>
</dbReference>
<dbReference type="InterPro" id="IPR000639">
    <property type="entry name" value="Epox_hydrolase-like"/>
</dbReference>
<accession>A0ABP8G629</accession>
<dbReference type="PRINTS" id="PR00111">
    <property type="entry name" value="ABHYDROLASE"/>
</dbReference>
<name>A0ABP8G629_9SPHI</name>
<dbReference type="Proteomes" id="UP001500582">
    <property type="component" value="Unassembled WGS sequence"/>
</dbReference>
<keyword evidence="3" id="KW-1185">Reference proteome</keyword>
<feature type="domain" description="AB hydrolase-1" evidence="1">
    <location>
        <begin position="27"/>
        <end position="123"/>
    </location>
</feature>
<gene>
    <name evidence="2" type="ORF">GCM10023149_16260</name>
</gene>
<evidence type="ECO:0000259" key="1">
    <source>
        <dbReference type="Pfam" id="PF00561"/>
    </source>
</evidence>
<dbReference type="PRINTS" id="PR00412">
    <property type="entry name" value="EPOXHYDRLASE"/>
</dbReference>
<dbReference type="InterPro" id="IPR000073">
    <property type="entry name" value="AB_hydrolase_1"/>
</dbReference>
<evidence type="ECO:0000313" key="3">
    <source>
        <dbReference type="Proteomes" id="UP001500582"/>
    </source>
</evidence>
<proteinExistence type="predicted"/>